<comment type="similarity">
    <text evidence="2">Belongs to the FliH family.</text>
</comment>
<dbReference type="EMBL" id="CP032418">
    <property type="protein sequence ID" value="AYC29240.1"/>
    <property type="molecule type" value="Genomic_DNA"/>
</dbReference>
<keyword evidence="6" id="KW-1006">Bacterial flagellum protein export</keyword>
<keyword evidence="3" id="KW-0813">Transport</keyword>
<dbReference type="InterPro" id="IPR018035">
    <property type="entry name" value="Flagellar_FliH/T3SS_HrpE"/>
</dbReference>
<protein>
    <recommendedName>
        <fullName evidence="7">Flagellar assembly protein FliH</fullName>
    </recommendedName>
</protein>
<reference evidence="11" key="1">
    <citation type="submission" date="2018-09" db="EMBL/GenBank/DDBJ databases">
        <authorList>
            <person name="Zhu H."/>
        </authorList>
    </citation>
    <scope>NUCLEOTIDE SEQUENCE [LARGE SCALE GENOMIC DNA]</scope>
    <source>
        <strain evidence="11">K2R23-3</strain>
    </source>
</reference>
<evidence type="ECO:0000259" key="9">
    <source>
        <dbReference type="Pfam" id="PF02108"/>
    </source>
</evidence>
<evidence type="ECO:0000256" key="6">
    <source>
        <dbReference type="ARBA" id="ARBA00023225"/>
    </source>
</evidence>
<dbReference type="PANTHER" id="PTHR34982:SF1">
    <property type="entry name" value="FLAGELLAR ASSEMBLY PROTEIN FLIH"/>
    <property type="match status" value="1"/>
</dbReference>
<keyword evidence="4" id="KW-1005">Bacterial flagellum biogenesis</keyword>
<dbReference type="GO" id="GO:0044781">
    <property type="term" value="P:bacterial-type flagellum organization"/>
    <property type="evidence" value="ECO:0007669"/>
    <property type="project" value="UniProtKB-KW"/>
</dbReference>
<keyword evidence="10" id="KW-0969">Cilium</keyword>
<evidence type="ECO:0000256" key="4">
    <source>
        <dbReference type="ARBA" id="ARBA00022795"/>
    </source>
</evidence>
<evidence type="ECO:0000256" key="5">
    <source>
        <dbReference type="ARBA" id="ARBA00022927"/>
    </source>
</evidence>
<evidence type="ECO:0000256" key="7">
    <source>
        <dbReference type="NCBIfam" id="TIGR03825"/>
    </source>
</evidence>
<proteinExistence type="inferred from homology"/>
<sequence>MSRIIRPIQTNSQEENSRAIQLKKLFVPPVNEAESELTLSQVMAERERLLSDASEQIETEKNNLEWMKSQAIEEIQLAKQAWEDEKLQLQQRAYEEGFAQGYEEGLHKATSDMANDLREANETMLHTHENAKKYIAEQEHVILDLALKSAERILGHALDQNDEEFLAIVKRGLKEAREMKEIKLYVSPKYHDLVSSNYDDLSAIFPVNVPFMIFVNEDLQDKQSYIETNHGRIVIGIDAQLNELRLKLSELLDSKE</sequence>
<dbReference type="NCBIfam" id="TIGR03825">
    <property type="entry name" value="FliH_bacil"/>
    <property type="match status" value="1"/>
</dbReference>
<evidence type="ECO:0000256" key="1">
    <source>
        <dbReference type="ARBA" id="ARBA00003041"/>
    </source>
</evidence>
<evidence type="ECO:0000256" key="2">
    <source>
        <dbReference type="ARBA" id="ARBA00006602"/>
    </source>
</evidence>
<keyword evidence="10" id="KW-0282">Flagellum</keyword>
<evidence type="ECO:0000313" key="10">
    <source>
        <dbReference type="EMBL" id="AYC29240.1"/>
    </source>
</evidence>
<dbReference type="GO" id="GO:0005829">
    <property type="term" value="C:cytosol"/>
    <property type="evidence" value="ECO:0007669"/>
    <property type="project" value="TreeGrafter"/>
</dbReference>
<dbReference type="InterPro" id="IPR051472">
    <property type="entry name" value="T3SS_Stator/FliH"/>
</dbReference>
<dbReference type="KEGG" id="paek:D3873_04850"/>
<dbReference type="OrthoDB" id="19020at2"/>
<dbReference type="Proteomes" id="UP000265725">
    <property type="component" value="Chromosome"/>
</dbReference>
<dbReference type="InterPro" id="IPR022524">
    <property type="entry name" value="FliH_Bacilli"/>
</dbReference>
<comment type="function">
    <text evidence="1">Needed for flagellar regrowth and assembly.</text>
</comment>
<dbReference type="AlphaFoldDB" id="A0A385YS88"/>
<name>A0A385YS88_9BACL</name>
<evidence type="ECO:0000256" key="3">
    <source>
        <dbReference type="ARBA" id="ARBA00022448"/>
    </source>
</evidence>
<organism evidence="10 11">
    <name type="scientific">Paenisporosarcina cavernae</name>
    <dbReference type="NCBI Taxonomy" id="2320858"/>
    <lineage>
        <taxon>Bacteria</taxon>
        <taxon>Bacillati</taxon>
        <taxon>Bacillota</taxon>
        <taxon>Bacilli</taxon>
        <taxon>Bacillales</taxon>
        <taxon>Caryophanaceae</taxon>
        <taxon>Paenisporosarcina</taxon>
    </lineage>
</organism>
<accession>A0A385YS88</accession>
<dbReference type="Pfam" id="PF02108">
    <property type="entry name" value="FliH"/>
    <property type="match status" value="1"/>
</dbReference>
<feature type="coiled-coil region" evidence="8">
    <location>
        <begin position="43"/>
        <end position="92"/>
    </location>
</feature>
<keyword evidence="8" id="KW-0175">Coiled coil</keyword>
<evidence type="ECO:0000256" key="8">
    <source>
        <dbReference type="SAM" id="Coils"/>
    </source>
</evidence>
<gene>
    <name evidence="10" type="primary">fliH</name>
    <name evidence="10" type="ORF">D3873_04850</name>
</gene>
<keyword evidence="11" id="KW-1185">Reference proteome</keyword>
<dbReference type="PANTHER" id="PTHR34982">
    <property type="entry name" value="YOP PROTEINS TRANSLOCATION PROTEIN L"/>
    <property type="match status" value="1"/>
</dbReference>
<keyword evidence="10" id="KW-0966">Cell projection</keyword>
<feature type="domain" description="Flagellar assembly protein FliH/Type III secretion system HrpE" evidence="9">
    <location>
        <begin position="119"/>
        <end position="243"/>
    </location>
</feature>
<dbReference type="GO" id="GO:0015031">
    <property type="term" value="P:protein transport"/>
    <property type="evidence" value="ECO:0007669"/>
    <property type="project" value="UniProtKB-KW"/>
</dbReference>
<evidence type="ECO:0000313" key="11">
    <source>
        <dbReference type="Proteomes" id="UP000265725"/>
    </source>
</evidence>
<keyword evidence="5" id="KW-0653">Protein transport</keyword>